<dbReference type="EMBL" id="PVTF01000004">
    <property type="protein sequence ID" value="PRY42746.1"/>
    <property type="molecule type" value="Genomic_DNA"/>
</dbReference>
<protein>
    <submittedName>
        <fullName evidence="2">Uncharacterized protein DUF3515</fullName>
    </submittedName>
</protein>
<sequence>MPQDQPTESEPVSSLPRPLLAVAIGLPVLLAVAVAAVGLVLGTSGAADPASPSADNSRPLALVPVNAPAAESPDCTTLLGKLPVSVVSDGATLPRRELATPAPAGALAWGDADHSPLVLRCGLERPGELSPTAQLRVVSDVQWLEVQGGESSTWFAVDRPVFIALTVPSDAGTGPLQDVSTTIRDTLPKGPVQTQG</sequence>
<reference evidence="2 3" key="1">
    <citation type="submission" date="2018-03" db="EMBL/GenBank/DDBJ databases">
        <title>Genomic Encyclopedia of Archaeal and Bacterial Type Strains, Phase II (KMG-II): from individual species to whole genera.</title>
        <authorList>
            <person name="Goeker M."/>
        </authorList>
    </citation>
    <scope>NUCLEOTIDE SEQUENCE [LARGE SCALE GENOMIC DNA]</scope>
    <source>
        <strain evidence="2 3">DSM 44720</strain>
    </source>
</reference>
<evidence type="ECO:0000256" key="1">
    <source>
        <dbReference type="SAM" id="Phobius"/>
    </source>
</evidence>
<dbReference type="Proteomes" id="UP000239494">
    <property type="component" value="Unassembled WGS sequence"/>
</dbReference>
<dbReference type="OrthoDB" id="4422435at2"/>
<comment type="caution">
    <text evidence="2">The sequence shown here is derived from an EMBL/GenBank/DDBJ whole genome shotgun (WGS) entry which is preliminary data.</text>
</comment>
<feature type="transmembrane region" description="Helical" evidence="1">
    <location>
        <begin position="20"/>
        <end position="41"/>
    </location>
</feature>
<accession>A0A2T0TAQ9</accession>
<keyword evidence="1" id="KW-0472">Membrane</keyword>
<keyword evidence="1" id="KW-1133">Transmembrane helix</keyword>
<proteinExistence type="predicted"/>
<dbReference type="Pfam" id="PF12028">
    <property type="entry name" value="DUF3515"/>
    <property type="match status" value="1"/>
</dbReference>
<organism evidence="2 3">
    <name type="scientific">Umezawaea tangerina</name>
    <dbReference type="NCBI Taxonomy" id="84725"/>
    <lineage>
        <taxon>Bacteria</taxon>
        <taxon>Bacillati</taxon>
        <taxon>Actinomycetota</taxon>
        <taxon>Actinomycetes</taxon>
        <taxon>Pseudonocardiales</taxon>
        <taxon>Pseudonocardiaceae</taxon>
        <taxon>Umezawaea</taxon>
    </lineage>
</organism>
<dbReference type="InterPro" id="IPR021903">
    <property type="entry name" value="DUF3515"/>
</dbReference>
<name>A0A2T0TAQ9_9PSEU</name>
<keyword evidence="1" id="KW-0812">Transmembrane</keyword>
<evidence type="ECO:0000313" key="3">
    <source>
        <dbReference type="Proteomes" id="UP000239494"/>
    </source>
</evidence>
<gene>
    <name evidence="2" type="ORF">CLV43_104581</name>
</gene>
<evidence type="ECO:0000313" key="2">
    <source>
        <dbReference type="EMBL" id="PRY42746.1"/>
    </source>
</evidence>
<dbReference type="AlphaFoldDB" id="A0A2T0TAQ9"/>
<dbReference type="RefSeq" id="WP_106188113.1">
    <property type="nucleotide sequence ID" value="NZ_PVTF01000004.1"/>
</dbReference>
<keyword evidence="3" id="KW-1185">Reference proteome</keyword>